<dbReference type="EMBL" id="CANHGI010000004">
    <property type="protein sequence ID" value="CAI5449734.1"/>
    <property type="molecule type" value="Genomic_DNA"/>
</dbReference>
<keyword evidence="3 5" id="KW-1133">Transmembrane helix</keyword>
<evidence type="ECO:0000256" key="5">
    <source>
        <dbReference type="SAM" id="Phobius"/>
    </source>
</evidence>
<keyword evidence="2 5" id="KW-0812">Transmembrane</keyword>
<feature type="signal peptide" evidence="6">
    <location>
        <begin position="1"/>
        <end position="19"/>
    </location>
</feature>
<dbReference type="PANTHER" id="PTHR12428:SF65">
    <property type="entry name" value="CYTOCHROME C OXIDASE ASSEMBLY PROTEIN COX18, MITOCHONDRIAL"/>
    <property type="match status" value="1"/>
</dbReference>
<evidence type="ECO:0000313" key="8">
    <source>
        <dbReference type="Proteomes" id="UP001152747"/>
    </source>
</evidence>
<keyword evidence="6" id="KW-0732">Signal</keyword>
<proteinExistence type="predicted"/>
<dbReference type="AlphaFoldDB" id="A0A9P1IRJ2"/>
<dbReference type="PANTHER" id="PTHR12428">
    <property type="entry name" value="OXA1"/>
    <property type="match status" value="1"/>
</dbReference>
<evidence type="ECO:0000256" key="6">
    <source>
        <dbReference type="SAM" id="SignalP"/>
    </source>
</evidence>
<dbReference type="GO" id="GO:0033617">
    <property type="term" value="P:mitochondrial respiratory chain complex IV assembly"/>
    <property type="evidence" value="ECO:0007669"/>
    <property type="project" value="TreeGrafter"/>
</dbReference>
<evidence type="ECO:0000313" key="7">
    <source>
        <dbReference type="EMBL" id="CAI5449734.1"/>
    </source>
</evidence>
<evidence type="ECO:0000256" key="2">
    <source>
        <dbReference type="ARBA" id="ARBA00022692"/>
    </source>
</evidence>
<dbReference type="GO" id="GO:0032979">
    <property type="term" value="P:protein insertion into mitochondrial inner membrane from matrix"/>
    <property type="evidence" value="ECO:0007669"/>
    <property type="project" value="TreeGrafter"/>
</dbReference>
<feature type="transmembrane region" description="Helical" evidence="5">
    <location>
        <begin position="269"/>
        <end position="295"/>
    </location>
</feature>
<accession>A0A9P1IRJ2</accession>
<evidence type="ECO:0000256" key="1">
    <source>
        <dbReference type="ARBA" id="ARBA00004141"/>
    </source>
</evidence>
<reference evidence="7" key="1">
    <citation type="submission" date="2022-11" db="EMBL/GenBank/DDBJ databases">
        <authorList>
            <person name="Kikuchi T."/>
        </authorList>
    </citation>
    <scope>NUCLEOTIDE SEQUENCE</scope>
    <source>
        <strain evidence="7">PS1010</strain>
    </source>
</reference>
<dbReference type="GO" id="GO:0032977">
    <property type="term" value="F:membrane insertase activity"/>
    <property type="evidence" value="ECO:0007669"/>
    <property type="project" value="InterPro"/>
</dbReference>
<comment type="subcellular location">
    <subcellularLocation>
        <location evidence="1">Membrane</location>
        <topology evidence="1">Multi-pass membrane protein</topology>
    </subcellularLocation>
</comment>
<comment type="caution">
    <text evidence="7">The sequence shown here is derived from an EMBL/GenBank/DDBJ whole genome shotgun (WGS) entry which is preliminary data.</text>
</comment>
<name>A0A9P1IRJ2_9PELO</name>
<dbReference type="OrthoDB" id="2148490at2759"/>
<dbReference type="Proteomes" id="UP001152747">
    <property type="component" value="Unassembled WGS sequence"/>
</dbReference>
<keyword evidence="8" id="KW-1185">Reference proteome</keyword>
<organism evidence="7 8">
    <name type="scientific">Caenorhabditis angaria</name>
    <dbReference type="NCBI Taxonomy" id="860376"/>
    <lineage>
        <taxon>Eukaryota</taxon>
        <taxon>Metazoa</taxon>
        <taxon>Ecdysozoa</taxon>
        <taxon>Nematoda</taxon>
        <taxon>Chromadorea</taxon>
        <taxon>Rhabditida</taxon>
        <taxon>Rhabditina</taxon>
        <taxon>Rhabditomorpha</taxon>
        <taxon>Rhabditoidea</taxon>
        <taxon>Rhabditidae</taxon>
        <taxon>Peloderinae</taxon>
        <taxon>Caenorhabditis</taxon>
    </lineage>
</organism>
<keyword evidence="4 5" id="KW-0472">Membrane</keyword>
<gene>
    <name evidence="7" type="ORF">CAMP_LOCUS12371</name>
</gene>
<evidence type="ECO:0000256" key="3">
    <source>
        <dbReference type="ARBA" id="ARBA00022989"/>
    </source>
</evidence>
<dbReference type="InterPro" id="IPR001708">
    <property type="entry name" value="YidC/ALB3/OXA1/COX18"/>
</dbReference>
<feature type="transmembrane region" description="Helical" evidence="5">
    <location>
        <begin position="231"/>
        <end position="248"/>
    </location>
</feature>
<evidence type="ECO:0000256" key="4">
    <source>
        <dbReference type="ARBA" id="ARBA00023136"/>
    </source>
</evidence>
<dbReference type="GO" id="GO:0005743">
    <property type="term" value="C:mitochondrial inner membrane"/>
    <property type="evidence" value="ECO:0007669"/>
    <property type="project" value="TreeGrafter"/>
</dbReference>
<protein>
    <submittedName>
        <fullName evidence="7">Uncharacterized protein</fullName>
    </submittedName>
</protein>
<sequence>MKTSKAIEFLLVVIRSCLSMLSRICMNRQLASCSSASSPILCSFPHQKPISRRNMSQLPSAIAPAFQYATDCYITQSIQFGMEGLHSVGLSWPAAFISAAVALRIATAPLHVYAEKIFANRLHAQNFLTKGVLQKVGERYRVEVGPNKDGTKLEIKSNDPKIAQKTQEALEEVPGMLAEHGLQAARIQNLKLCTVPVWIFSSFALRNIISSDFHPSVDGALWIPDLLSPDPYFILPIAVGVFGFLNLYSQRKIYPGVVKMTWKQKSYDAVLAFFTMFAVTIMSQLPACIPMYWLVVSTTGMAQAQLLRHPKIKGLFGIKKLPTDSNTPIRDLFKMRNV</sequence>
<feature type="chain" id="PRO_5040357028" evidence="6">
    <location>
        <begin position="20"/>
        <end position="338"/>
    </location>
</feature>